<dbReference type="AlphaFoldDB" id="A0A076LMY3"/>
<evidence type="ECO:0008006" key="3">
    <source>
        <dbReference type="Google" id="ProtNLM"/>
    </source>
</evidence>
<name>A0A076LMY3_9GAMM</name>
<dbReference type="KEGG" id="ete:ETEE_2848"/>
<gene>
    <name evidence="1" type="ORF">ETEE_2848</name>
</gene>
<accession>A0A076LMY3</accession>
<organism evidence="1 2">
    <name type="scientific">Edwardsiella anguillarum ET080813</name>
    <dbReference type="NCBI Taxonomy" id="667120"/>
    <lineage>
        <taxon>Bacteria</taxon>
        <taxon>Pseudomonadati</taxon>
        <taxon>Pseudomonadota</taxon>
        <taxon>Gammaproteobacteria</taxon>
        <taxon>Enterobacterales</taxon>
        <taxon>Hafniaceae</taxon>
        <taxon>Edwardsiella</taxon>
    </lineage>
</organism>
<dbReference type="HOGENOM" id="CLU_139712_1_0_6"/>
<evidence type="ECO:0000313" key="1">
    <source>
        <dbReference type="EMBL" id="AIJ09281.1"/>
    </source>
</evidence>
<sequence length="137" mass="15482">MRIDYDEMKKILNIFLDSPHAFITLKDTGILEVNDEQEEILLFTLLLMVENGLISNDELETGSPSCIGIHMTNSTPRVNSARKIRLTQNGHDFASALAQKPILERIKKEFADAPFDVVKDVSKSMLAKFFKDKLGLE</sequence>
<dbReference type="GeneID" id="33940355"/>
<dbReference type="EMBL" id="CP006664">
    <property type="protein sequence ID" value="AIJ09281.1"/>
    <property type="molecule type" value="Genomic_DNA"/>
</dbReference>
<dbReference type="Proteomes" id="UP000028681">
    <property type="component" value="Chromosome"/>
</dbReference>
<dbReference type="RefSeq" id="WP_034163753.1">
    <property type="nucleotide sequence ID" value="NZ_CP006664.1"/>
</dbReference>
<evidence type="ECO:0000313" key="2">
    <source>
        <dbReference type="Proteomes" id="UP000028681"/>
    </source>
</evidence>
<reference evidence="1 2" key="1">
    <citation type="journal article" date="2012" name="PLoS ONE">
        <title>Edwardsiella comparative phylogenomics reveal the new intra/inter-species taxonomic relationships, virulence evolution and niche adaptation mechanisms.</title>
        <authorList>
            <person name="Yang M."/>
            <person name="Lv Y."/>
            <person name="Xiao J."/>
            <person name="Wu H."/>
            <person name="Zheng H."/>
            <person name="Liu Q."/>
            <person name="Zhang Y."/>
            <person name="Wang Q."/>
        </authorList>
    </citation>
    <scope>NUCLEOTIDE SEQUENCE [LARGE SCALE GENOMIC DNA]</scope>
    <source>
        <strain evidence="2">080813</strain>
    </source>
</reference>
<proteinExistence type="predicted"/>
<protein>
    <recommendedName>
        <fullName evidence="3">DUF2513 domain-containing protein</fullName>
    </recommendedName>
</protein>